<evidence type="ECO:0000256" key="2">
    <source>
        <dbReference type="ARBA" id="ARBA00004882"/>
    </source>
</evidence>
<evidence type="ECO:0000256" key="7">
    <source>
        <dbReference type="ARBA" id="ARBA00013173"/>
    </source>
</evidence>
<dbReference type="Proteomes" id="UP001500642">
    <property type="component" value="Unassembled WGS sequence"/>
</dbReference>
<organism evidence="19 20">
    <name type="scientific">Brevibacterium pityocampae</name>
    <dbReference type="NCBI Taxonomy" id="506594"/>
    <lineage>
        <taxon>Bacteria</taxon>
        <taxon>Bacillati</taxon>
        <taxon>Actinomycetota</taxon>
        <taxon>Actinomycetes</taxon>
        <taxon>Micrococcales</taxon>
        <taxon>Brevibacteriaceae</taxon>
        <taxon>Brevibacterium</taxon>
    </lineage>
</organism>
<evidence type="ECO:0000256" key="13">
    <source>
        <dbReference type="ARBA" id="ARBA00023002"/>
    </source>
</evidence>
<evidence type="ECO:0000313" key="20">
    <source>
        <dbReference type="Proteomes" id="UP001500642"/>
    </source>
</evidence>
<protein>
    <recommendedName>
        <fullName evidence="8">Riboflavin biosynthesis protein RibD</fullName>
        <ecNumber evidence="7">1.1.1.193</ecNumber>
        <ecNumber evidence="6">3.5.4.26</ecNumber>
    </recommendedName>
</protein>
<dbReference type="Gene3D" id="3.40.430.10">
    <property type="entry name" value="Dihydrofolate Reductase, subunit A"/>
    <property type="match status" value="2"/>
</dbReference>
<comment type="similarity">
    <text evidence="5">In the C-terminal section; belongs to the HTP reductase family.</text>
</comment>
<dbReference type="SUPFAM" id="SSF53597">
    <property type="entry name" value="Dihydrofolate reductase-like"/>
    <property type="match status" value="1"/>
</dbReference>
<feature type="domain" description="CMP/dCMP-type deaminase" evidence="18">
    <location>
        <begin position="1"/>
        <end position="117"/>
    </location>
</feature>
<dbReference type="Gene3D" id="3.40.140.10">
    <property type="entry name" value="Cytidine Deaminase, domain 2"/>
    <property type="match status" value="1"/>
</dbReference>
<evidence type="ECO:0000256" key="9">
    <source>
        <dbReference type="ARBA" id="ARBA00022619"/>
    </source>
</evidence>
<dbReference type="EC" id="3.5.4.26" evidence="6"/>
<evidence type="ECO:0000256" key="16">
    <source>
        <dbReference type="ARBA" id="ARBA00049886"/>
    </source>
</evidence>
<dbReference type="PROSITE" id="PS00903">
    <property type="entry name" value="CYT_DCMP_DEAMINASES_1"/>
    <property type="match status" value="1"/>
</dbReference>
<keyword evidence="11" id="KW-0862">Zinc</keyword>
<feature type="region of interest" description="Disordered" evidence="17">
    <location>
        <begin position="335"/>
        <end position="383"/>
    </location>
</feature>
<evidence type="ECO:0000256" key="3">
    <source>
        <dbReference type="ARBA" id="ARBA00004910"/>
    </source>
</evidence>
<dbReference type="InterPro" id="IPR002734">
    <property type="entry name" value="RibDG_C"/>
</dbReference>
<comment type="catalytic activity">
    <reaction evidence="16">
        <text>2,5-diamino-6-hydroxy-4-(5-phosphoribosylamino)-pyrimidine + H2O + H(+) = 5-amino-6-(5-phospho-D-ribosylamino)uracil + NH4(+)</text>
        <dbReference type="Rhea" id="RHEA:21868"/>
        <dbReference type="ChEBI" id="CHEBI:15377"/>
        <dbReference type="ChEBI" id="CHEBI:15378"/>
        <dbReference type="ChEBI" id="CHEBI:28938"/>
        <dbReference type="ChEBI" id="CHEBI:58453"/>
        <dbReference type="ChEBI" id="CHEBI:58614"/>
        <dbReference type="EC" id="3.5.4.26"/>
    </reaction>
</comment>
<dbReference type="NCBIfam" id="TIGR00326">
    <property type="entry name" value="eubact_ribD"/>
    <property type="match status" value="1"/>
</dbReference>
<keyword evidence="9" id="KW-0686">Riboflavin biosynthesis</keyword>
<evidence type="ECO:0000256" key="5">
    <source>
        <dbReference type="ARBA" id="ARBA00007417"/>
    </source>
</evidence>
<evidence type="ECO:0000256" key="4">
    <source>
        <dbReference type="ARBA" id="ARBA00005259"/>
    </source>
</evidence>
<reference evidence="20" key="1">
    <citation type="journal article" date="2019" name="Int. J. Syst. Evol. Microbiol.">
        <title>The Global Catalogue of Microorganisms (GCM) 10K type strain sequencing project: providing services to taxonomists for standard genome sequencing and annotation.</title>
        <authorList>
            <consortium name="The Broad Institute Genomics Platform"/>
            <consortium name="The Broad Institute Genome Sequencing Center for Infectious Disease"/>
            <person name="Wu L."/>
            <person name="Ma J."/>
        </authorList>
    </citation>
    <scope>NUCLEOTIDE SEQUENCE [LARGE SCALE GENOMIC DNA]</scope>
    <source>
        <strain evidence="20">JCM 17808</strain>
    </source>
</reference>
<sequence>MSAALEAAARGERGANPLVGAAVLAADGTVVTGWHRGAGTSHAEVDAVQRARTAGIDLSTATMVVTLEPCNHTGRSGPCSQFLLDAGIRRVVHAIDDPNPRASGGAAHLRAHGVEVVSGVRAEEAERLNARWIAAQRAARPYVTLKLAQSLDGRIAAADGTSRWITSAESRAHAHTLRARVDAILVGTGTALADDPRLTARTPDGRPAGAQPRPVVMGFRELAAGSHLARDPRTLHLRTRDPLTALRALAAAGVGHVLVEGGAHIAGAFLAAGLVDELHLYTAPILLGDGLPALAGLDVGTLAEAHRFVTDPAGPAVPARLGPDTFHRLVPAVAHDGEQSTGDEGARTPAVIAGTADPPLSPAPTPAVAHDPPRLSAPALSSH</sequence>
<dbReference type="RefSeq" id="WP_345030458.1">
    <property type="nucleotide sequence ID" value="NZ_BAABGL010000004.1"/>
</dbReference>
<dbReference type="InterPro" id="IPR050765">
    <property type="entry name" value="Riboflavin_Biosynth_HTPR"/>
</dbReference>
<evidence type="ECO:0000256" key="6">
    <source>
        <dbReference type="ARBA" id="ARBA00012766"/>
    </source>
</evidence>
<dbReference type="InterPro" id="IPR004794">
    <property type="entry name" value="Eubact_RibD"/>
</dbReference>
<dbReference type="Pfam" id="PF01872">
    <property type="entry name" value="RibD_C"/>
    <property type="match status" value="1"/>
</dbReference>
<dbReference type="InterPro" id="IPR002125">
    <property type="entry name" value="CMP_dCMP_dom"/>
</dbReference>
<accession>A0ABP8J8M0</accession>
<keyword evidence="12" id="KW-0521">NADP</keyword>
<comment type="similarity">
    <text evidence="4">In the N-terminal section; belongs to the cytidine and deoxycytidylate deaminase family.</text>
</comment>
<name>A0ABP8J8M0_9MICO</name>
<proteinExistence type="inferred from homology"/>
<comment type="function">
    <text evidence="1">Converts 2,5-diamino-6-(ribosylamino)-4(3h)-pyrimidinone 5'-phosphate into 5-amino-6-(ribosylamino)-2,4(1h,3h)-pyrimidinedione 5'-phosphate.</text>
</comment>
<dbReference type="SUPFAM" id="SSF53927">
    <property type="entry name" value="Cytidine deaminase-like"/>
    <property type="match status" value="1"/>
</dbReference>
<evidence type="ECO:0000256" key="11">
    <source>
        <dbReference type="ARBA" id="ARBA00022833"/>
    </source>
</evidence>
<evidence type="ECO:0000256" key="15">
    <source>
        <dbReference type="ARBA" id="ARBA00049861"/>
    </source>
</evidence>
<keyword evidence="14" id="KW-0511">Multifunctional enzyme</keyword>
<dbReference type="InterPro" id="IPR024072">
    <property type="entry name" value="DHFR-like_dom_sf"/>
</dbReference>
<dbReference type="PROSITE" id="PS51747">
    <property type="entry name" value="CYT_DCMP_DEAMINASES_2"/>
    <property type="match status" value="1"/>
</dbReference>
<dbReference type="PANTHER" id="PTHR38011:SF7">
    <property type="entry name" value="2,5-DIAMINO-6-RIBOSYLAMINO-4(3H)-PYRIMIDINONE 5'-PHOSPHATE REDUCTASE"/>
    <property type="match status" value="1"/>
</dbReference>
<comment type="caution">
    <text evidence="19">The sequence shown here is derived from an EMBL/GenBank/DDBJ whole genome shotgun (WGS) entry which is preliminary data.</text>
</comment>
<evidence type="ECO:0000313" key="19">
    <source>
        <dbReference type="EMBL" id="GAA4386923.1"/>
    </source>
</evidence>
<comment type="pathway">
    <text evidence="3">Cofactor biosynthesis; riboflavin biosynthesis; 5-amino-6-(D-ribitylamino)uracil from GTP: step 3/4.</text>
</comment>
<keyword evidence="13" id="KW-0560">Oxidoreductase</keyword>
<comment type="pathway">
    <text evidence="2">Cofactor biosynthesis; riboflavin biosynthesis; 5-amino-6-(D-ribitylamino)uracil from GTP: step 2/4.</text>
</comment>
<evidence type="ECO:0000256" key="12">
    <source>
        <dbReference type="ARBA" id="ARBA00022857"/>
    </source>
</evidence>
<evidence type="ECO:0000256" key="1">
    <source>
        <dbReference type="ARBA" id="ARBA00002151"/>
    </source>
</evidence>
<gene>
    <name evidence="19" type="primary">ribD</name>
    <name evidence="19" type="ORF">GCM10023167_10340</name>
</gene>
<dbReference type="EC" id="1.1.1.193" evidence="7"/>
<evidence type="ECO:0000256" key="17">
    <source>
        <dbReference type="SAM" id="MobiDB-lite"/>
    </source>
</evidence>
<dbReference type="InterPro" id="IPR016193">
    <property type="entry name" value="Cytidine_deaminase-like"/>
</dbReference>
<evidence type="ECO:0000259" key="18">
    <source>
        <dbReference type="PROSITE" id="PS51747"/>
    </source>
</evidence>
<keyword evidence="20" id="KW-1185">Reference proteome</keyword>
<keyword evidence="10" id="KW-0479">Metal-binding</keyword>
<evidence type="ECO:0000256" key="14">
    <source>
        <dbReference type="ARBA" id="ARBA00023268"/>
    </source>
</evidence>
<dbReference type="InterPro" id="IPR016192">
    <property type="entry name" value="APOBEC/CMP_deaminase_Zn-bd"/>
</dbReference>
<evidence type="ECO:0000256" key="10">
    <source>
        <dbReference type="ARBA" id="ARBA00022723"/>
    </source>
</evidence>
<dbReference type="PANTHER" id="PTHR38011">
    <property type="entry name" value="DIHYDROFOLATE REDUCTASE FAMILY PROTEIN (AFU_ORTHOLOGUE AFUA_8G06820)"/>
    <property type="match status" value="1"/>
</dbReference>
<dbReference type="Pfam" id="PF00383">
    <property type="entry name" value="dCMP_cyt_deam_1"/>
    <property type="match status" value="1"/>
</dbReference>
<evidence type="ECO:0000256" key="8">
    <source>
        <dbReference type="ARBA" id="ARBA00019930"/>
    </source>
</evidence>
<dbReference type="EMBL" id="BAABGL010000004">
    <property type="protein sequence ID" value="GAA4386923.1"/>
    <property type="molecule type" value="Genomic_DNA"/>
</dbReference>
<comment type="catalytic activity">
    <reaction evidence="15">
        <text>5-amino-6-(5-phospho-D-ribitylamino)uracil + NADP(+) = 5-amino-6-(5-phospho-D-ribosylamino)uracil + NADPH + H(+)</text>
        <dbReference type="Rhea" id="RHEA:17845"/>
        <dbReference type="ChEBI" id="CHEBI:15378"/>
        <dbReference type="ChEBI" id="CHEBI:57783"/>
        <dbReference type="ChEBI" id="CHEBI:58349"/>
        <dbReference type="ChEBI" id="CHEBI:58421"/>
        <dbReference type="ChEBI" id="CHEBI:58453"/>
        <dbReference type="EC" id="1.1.1.193"/>
    </reaction>
</comment>